<evidence type="ECO:0000313" key="2">
    <source>
        <dbReference type="EMBL" id="TNN21822.1"/>
    </source>
</evidence>
<sequence>MKDPKDLWVIGQPELSKGEHRGRPISGERRAASGERRAASGGLQRGNFVDAELENISSPSVGWR</sequence>
<evidence type="ECO:0000256" key="1">
    <source>
        <dbReference type="SAM" id="MobiDB-lite"/>
    </source>
</evidence>
<feature type="compositionally biased region" description="Basic and acidic residues" evidence="1">
    <location>
        <begin position="16"/>
        <end position="38"/>
    </location>
</feature>
<comment type="caution">
    <text evidence="2">The sequence shown here is derived from an EMBL/GenBank/DDBJ whole genome shotgun (WGS) entry which is preliminary data.</text>
</comment>
<organism evidence="2 3">
    <name type="scientific">Liparis tanakae</name>
    <name type="common">Tanaka's snailfish</name>
    <dbReference type="NCBI Taxonomy" id="230148"/>
    <lineage>
        <taxon>Eukaryota</taxon>
        <taxon>Metazoa</taxon>
        <taxon>Chordata</taxon>
        <taxon>Craniata</taxon>
        <taxon>Vertebrata</taxon>
        <taxon>Euteleostomi</taxon>
        <taxon>Actinopterygii</taxon>
        <taxon>Neopterygii</taxon>
        <taxon>Teleostei</taxon>
        <taxon>Neoteleostei</taxon>
        <taxon>Acanthomorphata</taxon>
        <taxon>Eupercaria</taxon>
        <taxon>Perciformes</taxon>
        <taxon>Cottioidei</taxon>
        <taxon>Cottales</taxon>
        <taxon>Liparidae</taxon>
        <taxon>Liparis</taxon>
    </lineage>
</organism>
<accession>A0A4Z2E0A6</accession>
<keyword evidence="3" id="KW-1185">Reference proteome</keyword>
<dbReference type="AlphaFoldDB" id="A0A4Z2E0A6"/>
<protein>
    <submittedName>
        <fullName evidence="2">Uncharacterized protein</fullName>
    </submittedName>
</protein>
<dbReference type="Proteomes" id="UP000314294">
    <property type="component" value="Unassembled WGS sequence"/>
</dbReference>
<name>A0A4Z2E0A6_9TELE</name>
<evidence type="ECO:0000313" key="3">
    <source>
        <dbReference type="Proteomes" id="UP000314294"/>
    </source>
</evidence>
<feature type="region of interest" description="Disordered" evidence="1">
    <location>
        <begin position="1"/>
        <end position="43"/>
    </location>
</feature>
<reference evidence="2 3" key="1">
    <citation type="submission" date="2019-03" db="EMBL/GenBank/DDBJ databases">
        <title>First draft genome of Liparis tanakae, snailfish: a comprehensive survey of snailfish specific genes.</title>
        <authorList>
            <person name="Kim W."/>
            <person name="Song I."/>
            <person name="Jeong J.-H."/>
            <person name="Kim D."/>
            <person name="Kim S."/>
            <person name="Ryu S."/>
            <person name="Song J.Y."/>
            <person name="Lee S.K."/>
        </authorList>
    </citation>
    <scope>NUCLEOTIDE SEQUENCE [LARGE SCALE GENOMIC DNA]</scope>
    <source>
        <tissue evidence="2">Muscle</tissue>
    </source>
</reference>
<gene>
    <name evidence="2" type="ORF">EYF80_068066</name>
</gene>
<proteinExistence type="predicted"/>
<dbReference type="EMBL" id="SRLO01025709">
    <property type="protein sequence ID" value="TNN21822.1"/>
    <property type="molecule type" value="Genomic_DNA"/>
</dbReference>